<accession>A0AAJ0DEG9</accession>
<keyword evidence="2" id="KW-1133">Transmembrane helix</keyword>
<feature type="transmembrane region" description="Helical" evidence="2">
    <location>
        <begin position="375"/>
        <end position="398"/>
    </location>
</feature>
<feature type="transmembrane region" description="Helical" evidence="2">
    <location>
        <begin position="741"/>
        <end position="759"/>
    </location>
</feature>
<feature type="compositionally biased region" description="Polar residues" evidence="1">
    <location>
        <begin position="79"/>
        <end position="96"/>
    </location>
</feature>
<feature type="transmembrane region" description="Helical" evidence="2">
    <location>
        <begin position="482"/>
        <end position="506"/>
    </location>
</feature>
<dbReference type="EMBL" id="JAWDJX010000020">
    <property type="protein sequence ID" value="KAK3052548.1"/>
    <property type="molecule type" value="Genomic_DNA"/>
</dbReference>
<feature type="transmembrane region" description="Helical" evidence="2">
    <location>
        <begin position="418"/>
        <end position="439"/>
    </location>
</feature>
<keyword evidence="4" id="KW-1185">Reference proteome</keyword>
<feature type="region of interest" description="Disordered" evidence="1">
    <location>
        <begin position="1"/>
        <end position="176"/>
    </location>
</feature>
<proteinExistence type="predicted"/>
<feature type="compositionally biased region" description="Low complexity" evidence="1">
    <location>
        <begin position="124"/>
        <end position="145"/>
    </location>
</feature>
<name>A0AAJ0DEG9_9PEZI</name>
<comment type="caution">
    <text evidence="3">The sequence shown here is derived from an EMBL/GenBank/DDBJ whole genome shotgun (WGS) entry which is preliminary data.</text>
</comment>
<feature type="transmembrane region" description="Helical" evidence="2">
    <location>
        <begin position="850"/>
        <end position="870"/>
    </location>
</feature>
<evidence type="ECO:0000256" key="1">
    <source>
        <dbReference type="SAM" id="MobiDB-lite"/>
    </source>
</evidence>
<feature type="region of interest" description="Disordered" evidence="1">
    <location>
        <begin position="301"/>
        <end position="331"/>
    </location>
</feature>
<dbReference type="InterPro" id="IPR021840">
    <property type="entry name" value="DUF3433"/>
</dbReference>
<reference evidence="3" key="1">
    <citation type="submission" date="2023-04" db="EMBL/GenBank/DDBJ databases">
        <title>Black Yeasts Isolated from many extreme environments.</title>
        <authorList>
            <person name="Coleine C."/>
            <person name="Stajich J.E."/>
            <person name="Selbmann L."/>
        </authorList>
    </citation>
    <scope>NUCLEOTIDE SEQUENCE</scope>
    <source>
        <strain evidence="3">CCFEE 5312</strain>
    </source>
</reference>
<sequence>MTSPSNLTPQDQFSLKQTNVSSPSVIHTTASQQSITASEDYYSLSSNSTADTARAADERGFAQHNIRRFSTPPSRYRTPLQSRDQLPSQSPINLSRAQHAADDSAIPEVRTTPMRGEGRRRQSNAESTMAESSSAAAAAGAGSAALREGGVRRKPVPSTVMESPSANYSPASQEYIDPAGARSSIAREMDREEGATTPGQDDAPFIRFALDQLTRDEEVRGSRRYPGNPSFPVTGGVVVAGAEPFQSRQQHAVPRPASPPRDFQQQDAGASSSHGNMGKAAAVGAGVLALGAATAAGVGYSRRNREAEQQHPPPTQQWPEPSRPYDELPPRHPRHIYIGNDDRAQEANLYIPVEDGEGYNDRLSFLPGILRPLRLIFFIILLLVLLALLLTCAIWSLTHNGIFDYGSFGDGTYFIFEYLPTMLGMLLLVWIVQIQVALYRIAPFIAMSAPASPRSWEEGAKLPLYPKTWFLPFGDHCRVPGFAVIGFFMVVSWLQIFTIPLLASAFNVYFFGGPENGSWRWVATAALIWIVIALYILQLIAAITLLFWLRKKRTGLKWDPRSLADMIVLLERSNALSMTDDDEIRHEPPRLGQWRTSRNTNEVFHTYGLAQKPARMYSVRNGRLTEKQPLPANDPVEPKSRFSDFQDVEMGREQRHSREKMLPRHPSSDRSSSHSSGAKSGGNALPWFLRPSFALLWIILAIVLLIAFLVVSYLPSTRVSAGFTPMVSAPVNNMGYSTTNFLYSFLPAILATIGYLGLLDIDYAYRRLQPYTSLLTSNGEIAERSLLLSYPADLPILVTLRAALNTHLRVAALSFTSLLSLAIPVFAGGCFWAQFDTELQTIKIYAHMPAFYALTFFVAVYGLAIATCVWPGKARAINEQLPRGNEGMRWCDVVDMFRGSRLLDDVQFRGPATKIDLVTRLLSSSAGAGAGTLGRSQGEQVATSKVSLAADSIRGFGNARQVAAPAPARAVVGGEVARYGLGAYTGRDGREGWGVDRVRV</sequence>
<feature type="compositionally biased region" description="Polar residues" evidence="1">
    <location>
        <begin position="160"/>
        <end position="172"/>
    </location>
</feature>
<dbReference type="Proteomes" id="UP001271007">
    <property type="component" value="Unassembled WGS sequence"/>
</dbReference>
<protein>
    <recommendedName>
        <fullName evidence="5">Phosphoribosylaminoimidazole-succinocarboxamide synthase</fullName>
    </recommendedName>
</protein>
<evidence type="ECO:0008006" key="5">
    <source>
        <dbReference type="Google" id="ProtNLM"/>
    </source>
</evidence>
<feature type="compositionally biased region" description="Polar residues" evidence="1">
    <location>
        <begin position="1"/>
        <end position="51"/>
    </location>
</feature>
<dbReference type="PANTHER" id="PTHR37544:SF1">
    <property type="entry name" value="PHOSPHORIBOSYLAMINOIMIDAZOLE-SUCCINOCARBOXAMIDE SYNTHASE"/>
    <property type="match status" value="1"/>
</dbReference>
<keyword evidence="2" id="KW-0812">Transmembrane</keyword>
<organism evidence="3 4">
    <name type="scientific">Extremus antarcticus</name>
    <dbReference type="NCBI Taxonomy" id="702011"/>
    <lineage>
        <taxon>Eukaryota</taxon>
        <taxon>Fungi</taxon>
        <taxon>Dikarya</taxon>
        <taxon>Ascomycota</taxon>
        <taxon>Pezizomycotina</taxon>
        <taxon>Dothideomycetes</taxon>
        <taxon>Dothideomycetidae</taxon>
        <taxon>Mycosphaerellales</taxon>
        <taxon>Extremaceae</taxon>
        <taxon>Extremus</taxon>
    </lineage>
</organism>
<feature type="transmembrane region" description="Helical" evidence="2">
    <location>
        <begin position="280"/>
        <end position="300"/>
    </location>
</feature>
<feature type="transmembrane region" description="Helical" evidence="2">
    <location>
        <begin position="693"/>
        <end position="714"/>
    </location>
</feature>
<feature type="compositionally biased region" description="Polar residues" evidence="1">
    <location>
        <begin position="263"/>
        <end position="275"/>
    </location>
</feature>
<feature type="region of interest" description="Disordered" evidence="1">
    <location>
        <begin position="246"/>
        <end position="277"/>
    </location>
</feature>
<evidence type="ECO:0000313" key="3">
    <source>
        <dbReference type="EMBL" id="KAK3052548.1"/>
    </source>
</evidence>
<dbReference type="PANTHER" id="PTHR37544">
    <property type="entry name" value="SPRAY-RELATED"/>
    <property type="match status" value="1"/>
</dbReference>
<feature type="transmembrane region" description="Helical" evidence="2">
    <location>
        <begin position="810"/>
        <end position="835"/>
    </location>
</feature>
<feature type="region of interest" description="Disordered" evidence="1">
    <location>
        <begin position="626"/>
        <end position="680"/>
    </location>
</feature>
<evidence type="ECO:0000256" key="2">
    <source>
        <dbReference type="SAM" id="Phobius"/>
    </source>
</evidence>
<feature type="compositionally biased region" description="Basic and acidic residues" evidence="1">
    <location>
        <begin position="636"/>
        <end position="672"/>
    </location>
</feature>
<feature type="transmembrane region" description="Helical" evidence="2">
    <location>
        <begin position="526"/>
        <end position="549"/>
    </location>
</feature>
<gene>
    <name evidence="3" type="ORF">LTR09_006402</name>
</gene>
<dbReference type="AlphaFoldDB" id="A0AAJ0DEG9"/>
<evidence type="ECO:0000313" key="4">
    <source>
        <dbReference type="Proteomes" id="UP001271007"/>
    </source>
</evidence>
<feature type="region of interest" description="Disordered" evidence="1">
    <location>
        <begin position="217"/>
        <end position="236"/>
    </location>
</feature>
<keyword evidence="2" id="KW-0472">Membrane</keyword>
<dbReference type="Pfam" id="PF11915">
    <property type="entry name" value="DUF3433"/>
    <property type="match status" value="2"/>
</dbReference>